<dbReference type="RefSeq" id="WP_068516749.1">
    <property type="nucleotide sequence ID" value="NZ_AP014945.1"/>
</dbReference>
<keyword evidence="9" id="KW-1185">Reference proteome</keyword>
<dbReference type="InterPro" id="IPR020568">
    <property type="entry name" value="Ribosomal_Su5_D2-typ_SF"/>
</dbReference>
<dbReference type="FunFam" id="3.30.230.40:FF:000001">
    <property type="entry name" value="Imidazoleglycerol-phosphate dehydratase HisB"/>
    <property type="match status" value="1"/>
</dbReference>
<dbReference type="Pfam" id="PF00475">
    <property type="entry name" value="IGPD"/>
    <property type="match status" value="1"/>
</dbReference>
<accession>A0A0U5B791</accession>
<keyword evidence="3 6" id="KW-0028">Amino-acid biosynthesis</keyword>
<organism evidence="8 9">
    <name type="scientific">Caldimicrobium thiodismutans</name>
    <dbReference type="NCBI Taxonomy" id="1653476"/>
    <lineage>
        <taxon>Bacteria</taxon>
        <taxon>Pseudomonadati</taxon>
        <taxon>Thermodesulfobacteriota</taxon>
        <taxon>Thermodesulfobacteria</taxon>
        <taxon>Thermodesulfobacteriales</taxon>
        <taxon>Thermodesulfobacteriaceae</taxon>
        <taxon>Caldimicrobium</taxon>
    </lineage>
</organism>
<comment type="subcellular location">
    <subcellularLocation>
        <location evidence="6 7">Cytoplasm</location>
    </subcellularLocation>
</comment>
<evidence type="ECO:0000256" key="1">
    <source>
        <dbReference type="ARBA" id="ARBA00005047"/>
    </source>
</evidence>
<sequence length="194" mass="22083">MVLVKKDRVTRETNISITLDLYGEYLEKSKITTGIGFLDHMLELFSFHSGVNLELFAEGDLEVDFHHTVEDIAILFGQAFEEALGDRKGMARYGEATIPMEEALSQAVLDLARRPFLHYEVNFPVEKIGNFDTELIEEFFRALVFNGLFTLHLRNFYGKNAHHIAESLFKAFAHALRKAITITEEDVLSTKGLL</sequence>
<dbReference type="CDD" id="cd07914">
    <property type="entry name" value="IGPD"/>
    <property type="match status" value="1"/>
</dbReference>
<dbReference type="InterPro" id="IPR000807">
    <property type="entry name" value="ImidazoleglycerolP_deHydtase"/>
</dbReference>
<dbReference type="NCBIfam" id="NF002114">
    <property type="entry name" value="PRK00951.2-4"/>
    <property type="match status" value="1"/>
</dbReference>
<keyword evidence="4 6" id="KW-0368">Histidine biosynthesis</keyword>
<dbReference type="Proteomes" id="UP000068196">
    <property type="component" value="Chromosome"/>
</dbReference>
<comment type="catalytic activity">
    <reaction evidence="6 7">
        <text>D-erythro-1-(imidazol-4-yl)glycerol 3-phosphate = 3-(imidazol-4-yl)-2-oxopropyl phosphate + H2O</text>
        <dbReference type="Rhea" id="RHEA:11040"/>
        <dbReference type="ChEBI" id="CHEBI:15377"/>
        <dbReference type="ChEBI" id="CHEBI:57766"/>
        <dbReference type="ChEBI" id="CHEBI:58278"/>
        <dbReference type="EC" id="4.2.1.19"/>
    </reaction>
</comment>
<dbReference type="SUPFAM" id="SSF54211">
    <property type="entry name" value="Ribosomal protein S5 domain 2-like"/>
    <property type="match status" value="2"/>
</dbReference>
<dbReference type="Gene3D" id="3.30.230.40">
    <property type="entry name" value="Imidazole glycerol phosphate dehydratase, domain 1"/>
    <property type="match status" value="2"/>
</dbReference>
<dbReference type="PROSITE" id="PS00954">
    <property type="entry name" value="IGP_DEHYDRATASE_1"/>
    <property type="match status" value="1"/>
</dbReference>
<dbReference type="PATRIC" id="fig|1653476.3.peg.1653"/>
<evidence type="ECO:0000313" key="9">
    <source>
        <dbReference type="Proteomes" id="UP000068196"/>
    </source>
</evidence>
<dbReference type="InterPro" id="IPR020565">
    <property type="entry name" value="ImidazoleglycerP_deHydtase_CS"/>
</dbReference>
<evidence type="ECO:0000256" key="7">
    <source>
        <dbReference type="RuleBase" id="RU000599"/>
    </source>
</evidence>
<evidence type="ECO:0000256" key="3">
    <source>
        <dbReference type="ARBA" id="ARBA00022605"/>
    </source>
</evidence>
<dbReference type="PANTHER" id="PTHR23133:SF2">
    <property type="entry name" value="IMIDAZOLEGLYCEROL-PHOSPHATE DEHYDRATASE"/>
    <property type="match status" value="1"/>
</dbReference>
<proteinExistence type="inferred from homology"/>
<dbReference type="PROSITE" id="PS00955">
    <property type="entry name" value="IGP_DEHYDRATASE_2"/>
    <property type="match status" value="1"/>
</dbReference>
<dbReference type="GO" id="GO:0005737">
    <property type="term" value="C:cytoplasm"/>
    <property type="evidence" value="ECO:0007669"/>
    <property type="project" value="UniProtKB-SubCell"/>
</dbReference>
<gene>
    <name evidence="6" type="primary">hisB</name>
    <name evidence="8" type="ORF">THC_1588</name>
</gene>
<dbReference type="AlphaFoldDB" id="A0A0U5B791"/>
<comment type="similarity">
    <text evidence="6 7">Belongs to the imidazoleglycerol-phosphate dehydratase family.</text>
</comment>
<dbReference type="PANTHER" id="PTHR23133">
    <property type="entry name" value="IMIDAZOLEGLYCEROL-PHOSPHATE DEHYDRATASE HIS7"/>
    <property type="match status" value="1"/>
</dbReference>
<evidence type="ECO:0000256" key="4">
    <source>
        <dbReference type="ARBA" id="ARBA00023102"/>
    </source>
</evidence>
<keyword evidence="5 6" id="KW-0456">Lyase</keyword>
<name>A0A0U5B791_9BACT</name>
<dbReference type="GO" id="GO:0004424">
    <property type="term" value="F:imidazoleglycerol-phosphate dehydratase activity"/>
    <property type="evidence" value="ECO:0007669"/>
    <property type="project" value="UniProtKB-UniRule"/>
</dbReference>
<dbReference type="EMBL" id="AP014945">
    <property type="protein sequence ID" value="BAU23952.1"/>
    <property type="molecule type" value="Genomic_DNA"/>
</dbReference>
<evidence type="ECO:0000256" key="5">
    <source>
        <dbReference type="ARBA" id="ARBA00023239"/>
    </source>
</evidence>
<keyword evidence="6" id="KW-0963">Cytoplasm</keyword>
<evidence type="ECO:0000313" key="8">
    <source>
        <dbReference type="EMBL" id="BAU23952.1"/>
    </source>
</evidence>
<dbReference type="EC" id="4.2.1.19" evidence="6 7"/>
<dbReference type="OrthoDB" id="9790411at2"/>
<evidence type="ECO:0000256" key="6">
    <source>
        <dbReference type="HAMAP-Rule" id="MF_00076"/>
    </source>
</evidence>
<dbReference type="UniPathway" id="UPA00031">
    <property type="reaction ID" value="UER00011"/>
</dbReference>
<dbReference type="NCBIfam" id="NF002111">
    <property type="entry name" value="PRK00951.2-1"/>
    <property type="match status" value="1"/>
</dbReference>
<dbReference type="HAMAP" id="MF_00076">
    <property type="entry name" value="HisB"/>
    <property type="match status" value="1"/>
</dbReference>
<dbReference type="GO" id="GO:0000105">
    <property type="term" value="P:L-histidine biosynthetic process"/>
    <property type="evidence" value="ECO:0007669"/>
    <property type="project" value="UniProtKB-UniRule"/>
</dbReference>
<reference evidence="8 9" key="1">
    <citation type="journal article" date="2016" name="Int. J. Syst. Evol. Microbiol.">
        <title>Caldimicrobium thiodismutans sp. nov., a sulfur-disproportionating bacterium isolated from a hot spring, and emended description of the genus Caldimicrobium.</title>
        <authorList>
            <person name="Kojima H."/>
            <person name="Umezawa K."/>
            <person name="Fukui M."/>
        </authorList>
    </citation>
    <scope>NUCLEOTIDE SEQUENCE [LARGE SCALE GENOMIC DNA]</scope>
    <source>
        <strain evidence="8 9">TF1</strain>
    </source>
</reference>
<dbReference type="KEGG" id="cthi:THC_1588"/>
<dbReference type="FunFam" id="3.30.230.40:FF:000003">
    <property type="entry name" value="Imidazoleglycerol-phosphate dehydratase HisB"/>
    <property type="match status" value="1"/>
</dbReference>
<protein>
    <recommendedName>
        <fullName evidence="2 6">Imidazoleglycerol-phosphate dehydratase</fullName>
        <shortName evidence="6">IGPD</shortName>
        <ecNumber evidence="6 7">4.2.1.19</ecNumber>
    </recommendedName>
</protein>
<comment type="pathway">
    <text evidence="1 6 7">Amino-acid biosynthesis; L-histidine biosynthesis; L-histidine from 5-phospho-alpha-D-ribose 1-diphosphate: step 6/9.</text>
</comment>
<evidence type="ECO:0000256" key="2">
    <source>
        <dbReference type="ARBA" id="ARBA00016664"/>
    </source>
</evidence>
<dbReference type="InterPro" id="IPR038494">
    <property type="entry name" value="IGPD_sf"/>
</dbReference>
<reference evidence="9" key="2">
    <citation type="journal article" date="2016" name="Int. J. Syst. Evol. Microbiol.">
        <title>Caldimicrobium thiodismutans sp. nov., a sulfur-disproportionating bacterium isolated from a hot spring.</title>
        <authorList>
            <person name="Kojima H."/>
            <person name="Umezawa K."/>
            <person name="Fukui M."/>
        </authorList>
    </citation>
    <scope>NUCLEOTIDE SEQUENCE [LARGE SCALE GENOMIC DNA]</scope>
    <source>
        <strain evidence="9">TF1</strain>
    </source>
</reference>
<dbReference type="STRING" id="1653476.THC_1588"/>